<keyword evidence="2" id="KW-0732">Signal</keyword>
<evidence type="ECO:0000256" key="2">
    <source>
        <dbReference type="SAM" id="SignalP"/>
    </source>
</evidence>
<feature type="region of interest" description="Disordered" evidence="1">
    <location>
        <begin position="154"/>
        <end position="252"/>
    </location>
</feature>
<feature type="compositionally biased region" description="Low complexity" evidence="1">
    <location>
        <begin position="230"/>
        <end position="243"/>
    </location>
</feature>
<organism evidence="3 4">
    <name type="scientific">Folsomia candida</name>
    <name type="common">Springtail</name>
    <dbReference type="NCBI Taxonomy" id="158441"/>
    <lineage>
        <taxon>Eukaryota</taxon>
        <taxon>Metazoa</taxon>
        <taxon>Ecdysozoa</taxon>
        <taxon>Arthropoda</taxon>
        <taxon>Hexapoda</taxon>
        <taxon>Collembola</taxon>
        <taxon>Entomobryomorpha</taxon>
        <taxon>Isotomoidea</taxon>
        <taxon>Isotomidae</taxon>
        <taxon>Proisotominae</taxon>
        <taxon>Folsomia</taxon>
    </lineage>
</organism>
<proteinExistence type="predicted"/>
<feature type="signal peptide" evidence="2">
    <location>
        <begin position="1"/>
        <end position="24"/>
    </location>
</feature>
<protein>
    <submittedName>
        <fullName evidence="3">Uncharacterized protein</fullName>
    </submittedName>
</protein>
<evidence type="ECO:0000313" key="4">
    <source>
        <dbReference type="Proteomes" id="UP000198287"/>
    </source>
</evidence>
<feature type="compositionally biased region" description="Low complexity" evidence="1">
    <location>
        <begin position="205"/>
        <end position="223"/>
    </location>
</feature>
<feature type="region of interest" description="Disordered" evidence="1">
    <location>
        <begin position="26"/>
        <end position="78"/>
    </location>
</feature>
<accession>A0A226EA11</accession>
<evidence type="ECO:0000313" key="3">
    <source>
        <dbReference type="EMBL" id="OXA54343.1"/>
    </source>
</evidence>
<dbReference type="EMBL" id="LNIX01000005">
    <property type="protein sequence ID" value="OXA54343.1"/>
    <property type="molecule type" value="Genomic_DNA"/>
</dbReference>
<dbReference type="AlphaFoldDB" id="A0A226EA11"/>
<gene>
    <name evidence="3" type="ORF">Fcan01_10203</name>
</gene>
<keyword evidence="4" id="KW-1185">Reference proteome</keyword>
<feature type="chain" id="PRO_5012895128" evidence="2">
    <location>
        <begin position="25"/>
        <end position="252"/>
    </location>
</feature>
<feature type="compositionally biased region" description="Basic and acidic residues" evidence="1">
    <location>
        <begin position="177"/>
        <end position="188"/>
    </location>
</feature>
<feature type="compositionally biased region" description="Low complexity" evidence="1">
    <location>
        <begin position="28"/>
        <end position="47"/>
    </location>
</feature>
<reference evidence="3 4" key="1">
    <citation type="submission" date="2015-12" db="EMBL/GenBank/DDBJ databases">
        <title>The genome of Folsomia candida.</title>
        <authorList>
            <person name="Faddeeva A."/>
            <person name="Derks M.F."/>
            <person name="Anvar Y."/>
            <person name="Smit S."/>
            <person name="Van Straalen N."/>
            <person name="Roelofs D."/>
        </authorList>
    </citation>
    <scope>NUCLEOTIDE SEQUENCE [LARGE SCALE GENOMIC DNA]</scope>
    <source>
        <strain evidence="3 4">VU population</strain>
        <tissue evidence="3">Whole body</tissue>
    </source>
</reference>
<dbReference type="OrthoDB" id="6606584at2759"/>
<evidence type="ECO:0000256" key="1">
    <source>
        <dbReference type="SAM" id="MobiDB-lite"/>
    </source>
</evidence>
<comment type="caution">
    <text evidence="3">The sequence shown here is derived from an EMBL/GenBank/DDBJ whole genome shotgun (WGS) entry which is preliminary data.</text>
</comment>
<dbReference type="Proteomes" id="UP000198287">
    <property type="component" value="Unassembled WGS sequence"/>
</dbReference>
<name>A0A226EA11_FOLCA</name>
<sequence length="252" mass="27037">MANFLKFLSLLGLLLSLALRDVNSAYTSDDGSSPYWSPSSPSDSGGDPYPPRNAARPPKNEYHAIPLSPRRDANGRIISSRSDVSYVGLYQGSGTGTSGYRGDLPGRRGGDVIGHATPARFGGSGTDPVNTFAQNGRVNNGDWKRQENTLHRQVSQMDENQRRFTLTHKRQYGSDSENERPTRTRIKAESPGGTKFYQSPWVDNPVESPPRSRSLSPGASSSSGTGGRGRATSVGSIFSSSRGSGSGRRGRG</sequence>